<sequence>MQLTVPIELPKETVEEITNQLFKMVYKQMSEQFDMMKKVRELPEYPSKVEVMEVLGIGYEKLNEWIAMGLRVQVWSNKNHRIEREELKRFLKENFER</sequence>
<gene>
    <name evidence="1" type="ORF">P7H47_07575</name>
</gene>
<dbReference type="EMBL" id="JARQBI010000016">
    <property type="protein sequence ID" value="MDT2797099.1"/>
    <property type="molecule type" value="Genomic_DNA"/>
</dbReference>
<proteinExistence type="predicted"/>
<name>A0AAW8TQN2_9ENTE</name>
<reference evidence="1" key="1">
    <citation type="submission" date="2023-03" db="EMBL/GenBank/DDBJ databases">
        <authorList>
            <person name="Shen W."/>
            <person name="Cai J."/>
        </authorList>
    </citation>
    <scope>NUCLEOTIDE SEQUENCE</scope>
    <source>
        <strain evidence="1">B245-2</strain>
    </source>
</reference>
<dbReference type="RefSeq" id="WP_311897785.1">
    <property type="nucleotide sequence ID" value="NZ_JARQBI010000016.1"/>
</dbReference>
<dbReference type="AlphaFoldDB" id="A0AAW8TQN2"/>
<protein>
    <recommendedName>
        <fullName evidence="3">DNA-binding protein</fullName>
    </recommendedName>
</protein>
<comment type="caution">
    <text evidence="1">The sequence shown here is derived from an EMBL/GenBank/DDBJ whole genome shotgun (WGS) entry which is preliminary data.</text>
</comment>
<evidence type="ECO:0000313" key="1">
    <source>
        <dbReference type="EMBL" id="MDT2797099.1"/>
    </source>
</evidence>
<evidence type="ECO:0000313" key="2">
    <source>
        <dbReference type="Proteomes" id="UP001255696"/>
    </source>
</evidence>
<evidence type="ECO:0008006" key="3">
    <source>
        <dbReference type="Google" id="ProtNLM"/>
    </source>
</evidence>
<accession>A0AAW8TQN2</accession>
<dbReference type="Proteomes" id="UP001255696">
    <property type="component" value="Unassembled WGS sequence"/>
</dbReference>
<organism evidence="1 2">
    <name type="scientific">Enterococcus cecorum</name>
    <dbReference type="NCBI Taxonomy" id="44008"/>
    <lineage>
        <taxon>Bacteria</taxon>
        <taxon>Bacillati</taxon>
        <taxon>Bacillota</taxon>
        <taxon>Bacilli</taxon>
        <taxon>Lactobacillales</taxon>
        <taxon>Enterococcaceae</taxon>
        <taxon>Enterococcus</taxon>
    </lineage>
</organism>